<organism evidence="10 11">
    <name type="scientific">Microscilla marina ATCC 23134</name>
    <dbReference type="NCBI Taxonomy" id="313606"/>
    <lineage>
        <taxon>Bacteria</taxon>
        <taxon>Pseudomonadati</taxon>
        <taxon>Bacteroidota</taxon>
        <taxon>Cytophagia</taxon>
        <taxon>Cytophagales</taxon>
        <taxon>Microscillaceae</taxon>
        <taxon>Microscilla</taxon>
    </lineage>
</organism>
<dbReference type="Pfam" id="PF20297">
    <property type="entry name" value="MSSS"/>
    <property type="match status" value="1"/>
</dbReference>
<dbReference type="PANTHER" id="PTHR48466:SF2">
    <property type="entry name" value="OS10G0509000 PROTEIN"/>
    <property type="match status" value="1"/>
</dbReference>
<keyword evidence="1 7" id="KW-0699">rRNA-binding</keyword>
<comment type="function">
    <text evidence="7">Acts as a ribosome collision sensor, splitting the ribosome into its 2 subunits. Detects stalled/collided 70S ribosomes which it binds and splits by an ATP-hydrolysis driven conformational change. Acts upstream of the ribosome quality control system (RQC), a ribosome-associated complex that mediates the extraction of incompletely synthesized nascent chains from stalled ribosomes and their subsequent degradation. Probably generates substrates for RQC.</text>
</comment>
<dbReference type="InterPro" id="IPR045076">
    <property type="entry name" value="MutS"/>
</dbReference>
<dbReference type="AlphaFoldDB" id="A1ZM14"/>
<keyword evidence="8" id="KW-0175">Coiled coil</keyword>
<keyword evidence="6 7" id="KW-0238">DNA-binding</keyword>
<dbReference type="EC" id="3.1.-.-" evidence="7"/>
<dbReference type="InterPro" id="IPR002625">
    <property type="entry name" value="Smr_dom"/>
</dbReference>
<dbReference type="SMART" id="SM00534">
    <property type="entry name" value="MUTSac"/>
    <property type="match status" value="1"/>
</dbReference>
<keyword evidence="2 7" id="KW-0547">Nucleotide-binding</keyword>
<keyword evidence="5 7" id="KW-0694">RNA-binding</keyword>
<dbReference type="GO" id="GO:0019843">
    <property type="term" value="F:rRNA binding"/>
    <property type="evidence" value="ECO:0007669"/>
    <property type="project" value="UniProtKB-UniRule"/>
</dbReference>
<comment type="subunit">
    <text evidence="7">Homodimer. Binds to stalled ribosomes, contacting rRNA.</text>
</comment>
<dbReference type="SMART" id="SM00463">
    <property type="entry name" value="SMR"/>
    <property type="match status" value="1"/>
</dbReference>
<dbReference type="GO" id="GO:0005524">
    <property type="term" value="F:ATP binding"/>
    <property type="evidence" value="ECO:0007669"/>
    <property type="project" value="UniProtKB-UniRule"/>
</dbReference>
<feature type="coiled-coil region" evidence="8">
    <location>
        <begin position="531"/>
        <end position="625"/>
    </location>
</feature>
<dbReference type="PANTHER" id="PTHR48466">
    <property type="entry name" value="OS10G0509000 PROTEIN-RELATED"/>
    <property type="match status" value="1"/>
</dbReference>
<dbReference type="Proteomes" id="UP000004095">
    <property type="component" value="Unassembled WGS sequence"/>
</dbReference>
<evidence type="ECO:0000313" key="11">
    <source>
        <dbReference type="Proteomes" id="UP000004095"/>
    </source>
</evidence>
<dbReference type="GO" id="GO:0140664">
    <property type="term" value="F:ATP-dependent DNA damage sensor activity"/>
    <property type="evidence" value="ECO:0007669"/>
    <property type="project" value="InterPro"/>
</dbReference>
<evidence type="ECO:0000313" key="10">
    <source>
        <dbReference type="EMBL" id="EAY28546.1"/>
    </source>
</evidence>
<keyword evidence="4 7" id="KW-0067">ATP-binding</keyword>
<evidence type="ECO:0000256" key="3">
    <source>
        <dbReference type="ARBA" id="ARBA00022801"/>
    </source>
</evidence>
<dbReference type="GO" id="GO:0043023">
    <property type="term" value="F:ribosomal large subunit binding"/>
    <property type="evidence" value="ECO:0007669"/>
    <property type="project" value="UniProtKB-UniRule"/>
</dbReference>
<evidence type="ECO:0000256" key="7">
    <source>
        <dbReference type="HAMAP-Rule" id="MF_00092"/>
    </source>
</evidence>
<dbReference type="PROSITE" id="PS50828">
    <property type="entry name" value="SMR"/>
    <property type="match status" value="1"/>
</dbReference>
<name>A1ZM14_MICM2</name>
<dbReference type="InterPro" id="IPR027417">
    <property type="entry name" value="P-loop_NTPase"/>
</dbReference>
<dbReference type="EMBL" id="AAWS01000015">
    <property type="protein sequence ID" value="EAY28546.1"/>
    <property type="molecule type" value="Genomic_DNA"/>
</dbReference>
<dbReference type="InterPro" id="IPR005747">
    <property type="entry name" value="MutS2"/>
</dbReference>
<keyword evidence="7" id="KW-0540">Nuclease</keyword>
<evidence type="ECO:0000256" key="8">
    <source>
        <dbReference type="SAM" id="Coils"/>
    </source>
</evidence>
<dbReference type="GO" id="GO:0016887">
    <property type="term" value="F:ATP hydrolysis activity"/>
    <property type="evidence" value="ECO:0007669"/>
    <property type="project" value="InterPro"/>
</dbReference>
<evidence type="ECO:0000256" key="1">
    <source>
        <dbReference type="ARBA" id="ARBA00022730"/>
    </source>
</evidence>
<dbReference type="InterPro" id="IPR046893">
    <property type="entry name" value="MSSS"/>
</dbReference>
<feature type="binding site" evidence="7">
    <location>
        <begin position="343"/>
        <end position="350"/>
    </location>
    <ligand>
        <name>ATP</name>
        <dbReference type="ChEBI" id="CHEBI:30616"/>
    </ligand>
</feature>
<dbReference type="RefSeq" id="WP_002697793.1">
    <property type="nucleotide sequence ID" value="NZ_AAWS01000015.1"/>
</dbReference>
<proteinExistence type="inferred from homology"/>
<evidence type="ECO:0000256" key="5">
    <source>
        <dbReference type="ARBA" id="ARBA00022884"/>
    </source>
</evidence>
<dbReference type="Pfam" id="PF00488">
    <property type="entry name" value="MutS_V"/>
    <property type="match status" value="1"/>
</dbReference>
<sequence length="800" mass="91763">MVYPNNLEEKLGFDKIRELLKAACVSTLGQSYVEKIKFSTKFDLVEKLVKQTAEFKDILVQEEGFPRQNYIDTHDYLSKAALEGAFLSEREFFELKISLVTIRECLQFFANKEEQAYPYLIELSHSVELDRNLIKRIDEVVDDRGKVRDTASPELNNIRRRIIVEQSNLRRRLDEILSSAKKDGLVKEDASLTLREGRMVIPVKAENKRRIKGFVHDQSSTGQTVYLEPAEIFDTNNEIRELEYRERDEVVRILMELTNEVRPHIGVLRRAYNYLGMIDFIRAKARFALDTQSVLPTMLQQPIVDWTDARHPLLYLSFKQQAKQVVPLTLLLNQEQKVLVVSGPNAGGKSVSLKTVGLLQYMFQSGLLVPMYENSRIGFFRDIFIDIGDEQSLENDLSTYSSHLTNMKHFLRHADERSLFLIDEFGTGTEPSLGAAIAEAILEKLDQSQASGVITTHYTNLKFYAENAPRIINGAMRFDVENLEPLYMLEMGKPGSSFAFEIARKIGLPREVIQRAQKKAGRKQVDFDKVLRDLEIEKKDFETKNQQLTQRNELLEKTTAHYQSLKEHLDNERKKIMNQAKEEAKRLVQQANQRIEETIRQIRENKAEKQATKELRKDLDSYKEEFKPEAVAEPVPEDEVVKVVGGKIDVGSLVRIKGQNTIGEVVEVKGKDVHMRIGDLKSKVKLNRLEKITRKEFRKQTQETGPSKIKGLDLTEKMAHFNSRLDLRGKRGDEALKIVEVFIDDAILVGTHEVQIVHGKGDGILRNLIRQRLKDFKEIESISDGHADRGGDGISVVRLK</sequence>
<dbReference type="GO" id="GO:0006298">
    <property type="term" value="P:mismatch repair"/>
    <property type="evidence" value="ECO:0007669"/>
    <property type="project" value="InterPro"/>
</dbReference>
<dbReference type="OrthoDB" id="9808166at2"/>
<keyword evidence="3 7" id="KW-0378">Hydrolase</keyword>
<dbReference type="InterPro" id="IPR036187">
    <property type="entry name" value="DNA_mismatch_repair_MutS_sf"/>
</dbReference>
<dbReference type="GO" id="GO:0030983">
    <property type="term" value="F:mismatched DNA binding"/>
    <property type="evidence" value="ECO:0007669"/>
    <property type="project" value="InterPro"/>
</dbReference>
<dbReference type="SUPFAM" id="SSF160443">
    <property type="entry name" value="SMR domain-like"/>
    <property type="match status" value="1"/>
</dbReference>
<dbReference type="GO" id="GO:0045910">
    <property type="term" value="P:negative regulation of DNA recombination"/>
    <property type="evidence" value="ECO:0007669"/>
    <property type="project" value="InterPro"/>
</dbReference>
<dbReference type="SUPFAM" id="SSF48334">
    <property type="entry name" value="DNA repair protein MutS, domain III"/>
    <property type="match status" value="1"/>
</dbReference>
<dbReference type="HAMAP" id="MF_00092">
    <property type="entry name" value="MutS2"/>
    <property type="match status" value="1"/>
</dbReference>
<dbReference type="Gene3D" id="3.40.50.300">
    <property type="entry name" value="P-loop containing nucleotide triphosphate hydrolases"/>
    <property type="match status" value="1"/>
</dbReference>
<gene>
    <name evidence="7" type="primary">mutS2</name>
    <name evidence="7" type="synonym">rqcU</name>
    <name evidence="10" type="ORF">M23134_04393</name>
</gene>
<protein>
    <recommendedName>
        <fullName evidence="7">Endonuclease MutS2</fullName>
        <ecNumber evidence="7">3.1.-.-</ecNumber>
    </recommendedName>
    <alternativeName>
        <fullName evidence="7">Ribosome-associated protein quality control-upstream factor</fullName>
        <shortName evidence="7">RQC-upstream factor</shortName>
        <shortName evidence="7">RqcU</shortName>
        <ecNumber evidence="7">3.6.4.-</ecNumber>
    </alternativeName>
</protein>
<comment type="caution">
    <text evidence="10">The sequence shown here is derived from an EMBL/GenBank/DDBJ whole genome shotgun (WGS) entry which is preliminary data.</text>
</comment>
<dbReference type="PIRSF" id="PIRSF005814">
    <property type="entry name" value="MutS_YshD"/>
    <property type="match status" value="1"/>
</dbReference>
<comment type="function">
    <text evidence="7">Endonuclease that is involved in the suppression of homologous recombination and thus may have a key role in the control of bacterial genetic diversity.</text>
</comment>
<dbReference type="InterPro" id="IPR036063">
    <property type="entry name" value="Smr_dom_sf"/>
</dbReference>
<reference evidence="10 11" key="1">
    <citation type="submission" date="2007-01" db="EMBL/GenBank/DDBJ databases">
        <authorList>
            <person name="Haygood M."/>
            <person name="Podell S."/>
            <person name="Anderson C."/>
            <person name="Hopkinson B."/>
            <person name="Roe K."/>
            <person name="Barbeau K."/>
            <person name="Gaasterland T."/>
            <person name="Ferriera S."/>
            <person name="Johnson J."/>
            <person name="Kravitz S."/>
            <person name="Beeson K."/>
            <person name="Sutton G."/>
            <person name="Rogers Y.-H."/>
            <person name="Friedman R."/>
            <person name="Frazier M."/>
            <person name="Venter J.C."/>
        </authorList>
    </citation>
    <scope>NUCLEOTIDE SEQUENCE [LARGE SCALE GENOMIC DNA]</scope>
    <source>
        <strain evidence="10 11">ATCC 23134</strain>
    </source>
</reference>
<dbReference type="eggNOG" id="COG1193">
    <property type="taxonomic scope" value="Bacteria"/>
</dbReference>
<comment type="similarity">
    <text evidence="7">Belongs to the DNA mismatch repair MutS family. MutS2 subfamily.</text>
</comment>
<dbReference type="Pfam" id="PF01713">
    <property type="entry name" value="Smr"/>
    <property type="match status" value="1"/>
</dbReference>
<evidence type="ECO:0000256" key="6">
    <source>
        <dbReference type="ARBA" id="ARBA00023125"/>
    </source>
</evidence>
<keyword evidence="11" id="KW-1185">Reference proteome</keyword>
<dbReference type="EC" id="3.6.4.-" evidence="7"/>
<dbReference type="InterPro" id="IPR007696">
    <property type="entry name" value="DNA_mismatch_repair_MutS_core"/>
</dbReference>
<dbReference type="SMART" id="SM00533">
    <property type="entry name" value="MUTSd"/>
    <property type="match status" value="1"/>
</dbReference>
<accession>A1ZM14</accession>
<dbReference type="GO" id="GO:0004519">
    <property type="term" value="F:endonuclease activity"/>
    <property type="evidence" value="ECO:0007669"/>
    <property type="project" value="UniProtKB-UniRule"/>
</dbReference>
<dbReference type="NCBIfam" id="TIGR01069">
    <property type="entry name" value="mutS2"/>
    <property type="match status" value="1"/>
</dbReference>
<dbReference type="GO" id="GO:0072344">
    <property type="term" value="P:rescue of stalled ribosome"/>
    <property type="evidence" value="ECO:0007669"/>
    <property type="project" value="UniProtKB-UniRule"/>
</dbReference>
<evidence type="ECO:0000259" key="9">
    <source>
        <dbReference type="PROSITE" id="PS50828"/>
    </source>
</evidence>
<dbReference type="InterPro" id="IPR000432">
    <property type="entry name" value="DNA_mismatch_repair_MutS_C"/>
</dbReference>
<dbReference type="SUPFAM" id="SSF52540">
    <property type="entry name" value="P-loop containing nucleoside triphosphate hydrolases"/>
    <property type="match status" value="1"/>
</dbReference>
<feature type="domain" description="Smr" evidence="9">
    <location>
        <begin position="725"/>
        <end position="800"/>
    </location>
</feature>
<evidence type="ECO:0000256" key="2">
    <source>
        <dbReference type="ARBA" id="ARBA00022741"/>
    </source>
</evidence>
<dbReference type="Gene3D" id="3.30.1370.110">
    <property type="match status" value="1"/>
</dbReference>
<dbReference type="FunFam" id="3.40.50.300:FF:001531">
    <property type="entry name" value="Endonuclease MutS2"/>
    <property type="match status" value="1"/>
</dbReference>
<keyword evidence="7" id="KW-0255">Endonuclease</keyword>
<evidence type="ECO:0000256" key="4">
    <source>
        <dbReference type="ARBA" id="ARBA00022840"/>
    </source>
</evidence>